<accession>A0ABQ8FED8</accession>
<gene>
    <name evidence="3" type="ORF">BASA50_004869</name>
</gene>
<dbReference type="EMBL" id="JAFCIX010000178">
    <property type="protein sequence ID" value="KAH6596874.1"/>
    <property type="molecule type" value="Genomic_DNA"/>
</dbReference>
<keyword evidence="4" id="KW-1185">Reference proteome</keyword>
<feature type="chain" id="PRO_5046109940" evidence="2">
    <location>
        <begin position="21"/>
        <end position="276"/>
    </location>
</feature>
<protein>
    <submittedName>
        <fullName evidence="3">Uncharacterized protein</fullName>
    </submittedName>
</protein>
<evidence type="ECO:0000313" key="4">
    <source>
        <dbReference type="Proteomes" id="UP001648503"/>
    </source>
</evidence>
<comment type="caution">
    <text evidence="3">The sequence shown here is derived from an EMBL/GenBank/DDBJ whole genome shotgun (WGS) entry which is preliminary data.</text>
</comment>
<organism evidence="3 4">
    <name type="scientific">Batrachochytrium salamandrivorans</name>
    <dbReference type="NCBI Taxonomy" id="1357716"/>
    <lineage>
        <taxon>Eukaryota</taxon>
        <taxon>Fungi</taxon>
        <taxon>Fungi incertae sedis</taxon>
        <taxon>Chytridiomycota</taxon>
        <taxon>Chytridiomycota incertae sedis</taxon>
        <taxon>Chytridiomycetes</taxon>
        <taxon>Rhizophydiales</taxon>
        <taxon>Rhizophydiales incertae sedis</taxon>
        <taxon>Batrachochytrium</taxon>
    </lineage>
</organism>
<evidence type="ECO:0000313" key="3">
    <source>
        <dbReference type="EMBL" id="KAH6596874.1"/>
    </source>
</evidence>
<evidence type="ECO:0000256" key="1">
    <source>
        <dbReference type="SAM" id="MobiDB-lite"/>
    </source>
</evidence>
<proteinExistence type="predicted"/>
<evidence type="ECO:0000256" key="2">
    <source>
        <dbReference type="SAM" id="SignalP"/>
    </source>
</evidence>
<dbReference type="Proteomes" id="UP001648503">
    <property type="component" value="Unassembled WGS sequence"/>
</dbReference>
<feature type="region of interest" description="Disordered" evidence="1">
    <location>
        <begin position="59"/>
        <end position="80"/>
    </location>
</feature>
<sequence>MKLINSAYFVICATAVSTLALQPPSDNGIDDPTSGTGGSLKVNSSPFDFESPIVKSDWQLPSSSSTDEDPQGEPDPHADSKIVKHLKGNLGSSKKYGDTGLLIGTELAAFLATNNVFAPWFALFNERAQILQKAHPSSDTVFLKELIKELEFSFKQYTKLIRIAFQNAVQGARRDMKSIRWYLIQVIKTVKFVKDALLEYISMVTSSLKSKTKDAKNIILSLKELEEKLNAFIDGIQKSNSIMINALDSSRSSVSIGQRLRSFLSRYTGLSKKTTK</sequence>
<reference evidence="3 4" key="1">
    <citation type="submission" date="2021-02" db="EMBL/GenBank/DDBJ databases">
        <title>Variation within the Batrachochytrium salamandrivorans European outbreak.</title>
        <authorList>
            <person name="Kelly M."/>
            <person name="Pasmans F."/>
            <person name="Shea T.P."/>
            <person name="Munoz J.F."/>
            <person name="Carranza S."/>
            <person name="Cuomo C.A."/>
            <person name="Martel A."/>
        </authorList>
    </citation>
    <scope>NUCLEOTIDE SEQUENCE [LARGE SCALE GENOMIC DNA]</scope>
    <source>
        <strain evidence="3 4">AMFP18/2</strain>
    </source>
</reference>
<name>A0ABQ8FED8_9FUNG</name>
<feature type="signal peptide" evidence="2">
    <location>
        <begin position="1"/>
        <end position="20"/>
    </location>
</feature>
<feature type="region of interest" description="Disordered" evidence="1">
    <location>
        <begin position="22"/>
        <end position="44"/>
    </location>
</feature>
<keyword evidence="2" id="KW-0732">Signal</keyword>